<dbReference type="GO" id="GO:0052621">
    <property type="term" value="F:diguanylate cyclase activity"/>
    <property type="evidence" value="ECO:0007669"/>
    <property type="project" value="UniProtKB-EC"/>
</dbReference>
<feature type="coiled-coil region" evidence="4">
    <location>
        <begin position="240"/>
        <end position="267"/>
    </location>
</feature>
<gene>
    <name evidence="6" type="ORF">A1507_12920</name>
</gene>
<dbReference type="InterPro" id="IPR050469">
    <property type="entry name" value="Diguanylate_Cyclase"/>
</dbReference>
<dbReference type="RefSeq" id="WP_064040614.1">
    <property type="nucleotide sequence ID" value="NZ_LUUJ01000080.1"/>
</dbReference>
<organism evidence="6 7">
    <name type="scientific">Methylomonas koyamae</name>
    <dbReference type="NCBI Taxonomy" id="702114"/>
    <lineage>
        <taxon>Bacteria</taxon>
        <taxon>Pseudomonadati</taxon>
        <taxon>Pseudomonadota</taxon>
        <taxon>Gammaproteobacteria</taxon>
        <taxon>Methylococcales</taxon>
        <taxon>Methylococcaceae</taxon>
        <taxon>Methylomonas</taxon>
    </lineage>
</organism>
<comment type="caution">
    <text evidence="6">The sequence shown here is derived from an EMBL/GenBank/DDBJ whole genome shotgun (WGS) entry which is preliminary data.</text>
</comment>
<dbReference type="GO" id="GO:0043709">
    <property type="term" value="P:cell adhesion involved in single-species biofilm formation"/>
    <property type="evidence" value="ECO:0007669"/>
    <property type="project" value="TreeGrafter"/>
</dbReference>
<dbReference type="SUPFAM" id="SSF55073">
    <property type="entry name" value="Nucleotide cyclase"/>
    <property type="match status" value="1"/>
</dbReference>
<accession>A0A177NDP9</accession>
<comment type="cofactor">
    <cofactor evidence="1">
        <name>Mg(2+)</name>
        <dbReference type="ChEBI" id="CHEBI:18420"/>
    </cofactor>
</comment>
<comment type="catalytic activity">
    <reaction evidence="3">
        <text>2 GTP = 3',3'-c-di-GMP + 2 diphosphate</text>
        <dbReference type="Rhea" id="RHEA:24898"/>
        <dbReference type="ChEBI" id="CHEBI:33019"/>
        <dbReference type="ChEBI" id="CHEBI:37565"/>
        <dbReference type="ChEBI" id="CHEBI:58805"/>
        <dbReference type="EC" id="2.7.7.65"/>
    </reaction>
</comment>
<dbReference type="Gene3D" id="3.30.70.270">
    <property type="match status" value="1"/>
</dbReference>
<dbReference type="InterPro" id="IPR029787">
    <property type="entry name" value="Nucleotide_cyclase"/>
</dbReference>
<dbReference type="OrthoDB" id="9812260at2"/>
<dbReference type="PROSITE" id="PS50887">
    <property type="entry name" value="GGDEF"/>
    <property type="match status" value="1"/>
</dbReference>
<dbReference type="Pfam" id="PF20975">
    <property type="entry name" value="DGCcoil"/>
    <property type="match status" value="1"/>
</dbReference>
<dbReference type="Pfam" id="PF00990">
    <property type="entry name" value="GGDEF"/>
    <property type="match status" value="1"/>
</dbReference>
<name>A0A177NDP9_9GAMM</name>
<proteinExistence type="predicted"/>
<dbReference type="AlphaFoldDB" id="A0A177NDP9"/>
<dbReference type="EC" id="2.7.7.65" evidence="2"/>
<dbReference type="CDD" id="cd01949">
    <property type="entry name" value="GGDEF"/>
    <property type="match status" value="1"/>
</dbReference>
<evidence type="ECO:0000313" key="7">
    <source>
        <dbReference type="Proteomes" id="UP000077857"/>
    </source>
</evidence>
<reference evidence="6 7" key="1">
    <citation type="submission" date="2016-03" db="EMBL/GenBank/DDBJ databases">
        <authorList>
            <person name="Ploux O."/>
        </authorList>
    </citation>
    <scope>NUCLEOTIDE SEQUENCE [LARGE SCALE GENOMIC DNA]</scope>
    <source>
        <strain evidence="6 7">R-45378</strain>
    </source>
</reference>
<keyword evidence="4" id="KW-0175">Coiled coil</keyword>
<dbReference type="InterPro" id="IPR000160">
    <property type="entry name" value="GGDEF_dom"/>
</dbReference>
<protein>
    <recommendedName>
        <fullName evidence="2">diguanylate cyclase</fullName>
        <ecNumber evidence="2">2.7.7.65</ecNumber>
    </recommendedName>
</protein>
<evidence type="ECO:0000259" key="5">
    <source>
        <dbReference type="PROSITE" id="PS50887"/>
    </source>
</evidence>
<evidence type="ECO:0000256" key="3">
    <source>
        <dbReference type="ARBA" id="ARBA00034247"/>
    </source>
</evidence>
<dbReference type="NCBIfam" id="TIGR00254">
    <property type="entry name" value="GGDEF"/>
    <property type="match status" value="1"/>
</dbReference>
<feature type="domain" description="GGDEF" evidence="5">
    <location>
        <begin position="305"/>
        <end position="437"/>
    </location>
</feature>
<dbReference type="GO" id="GO:0005886">
    <property type="term" value="C:plasma membrane"/>
    <property type="evidence" value="ECO:0007669"/>
    <property type="project" value="TreeGrafter"/>
</dbReference>
<evidence type="ECO:0000313" key="6">
    <source>
        <dbReference type="EMBL" id="OAI15724.1"/>
    </source>
</evidence>
<dbReference type="Proteomes" id="UP000077857">
    <property type="component" value="Unassembled WGS sequence"/>
</dbReference>
<evidence type="ECO:0000256" key="4">
    <source>
        <dbReference type="SAM" id="Coils"/>
    </source>
</evidence>
<dbReference type="SMART" id="SM00267">
    <property type="entry name" value="GGDEF"/>
    <property type="match status" value="1"/>
</dbReference>
<evidence type="ECO:0000256" key="2">
    <source>
        <dbReference type="ARBA" id="ARBA00012528"/>
    </source>
</evidence>
<dbReference type="PANTHER" id="PTHR45138">
    <property type="entry name" value="REGULATORY COMPONENTS OF SENSORY TRANSDUCTION SYSTEM"/>
    <property type="match status" value="1"/>
</dbReference>
<dbReference type="FunFam" id="3.30.70.270:FF:000001">
    <property type="entry name" value="Diguanylate cyclase domain protein"/>
    <property type="match status" value="1"/>
</dbReference>
<sequence length="440" mass="49850">MATHSPYSAPVDIEKFLYKLVIQLLIFSQGSHKLLEPHLVTIGAKLRSGGNLHDLLQELQSVSKTLLQISKQTKEDSGVDSSAVSGQAPPDYVMQRLEELLTEVEVPLRFEQQTSMLRQRIRARQTGQAYKRVIDSAIELLLNIKDYGASEKQDLDLFLADLTGQLSEIEQHAESAGESNMLSIDNRHTLSYEISRQVDDFKDSTQSAAELAELKTQTSEHLDRLLEQLLEHKQMEDERQLEAQQKIEMMTQKLQALETETETLRTKLKIEHDKALCDSLTGLPNRLAYNNRVEMEANRWKRYRAPLALVIWDIDHFKQINDSYGHKAGDKTLALVGQLLSSNCRETDFVARYGGEEFVMLMPSTTEEQALEVADTIRDIIQHSGFHSNGEDIDLTLSCGVSGFKEGDQHDDVFVRADQALYRSKQLGRNRCTLFADDLG</sequence>
<dbReference type="InterPro" id="IPR048516">
    <property type="entry name" value="DGCcoil"/>
</dbReference>
<dbReference type="EMBL" id="LUUJ01000080">
    <property type="protein sequence ID" value="OAI15724.1"/>
    <property type="molecule type" value="Genomic_DNA"/>
</dbReference>
<dbReference type="GO" id="GO:1902201">
    <property type="term" value="P:negative regulation of bacterial-type flagellum-dependent cell motility"/>
    <property type="evidence" value="ECO:0007669"/>
    <property type="project" value="TreeGrafter"/>
</dbReference>
<dbReference type="PANTHER" id="PTHR45138:SF9">
    <property type="entry name" value="DIGUANYLATE CYCLASE DGCM-RELATED"/>
    <property type="match status" value="1"/>
</dbReference>
<evidence type="ECO:0000256" key="1">
    <source>
        <dbReference type="ARBA" id="ARBA00001946"/>
    </source>
</evidence>
<dbReference type="InterPro" id="IPR043128">
    <property type="entry name" value="Rev_trsase/Diguanyl_cyclase"/>
</dbReference>